<evidence type="ECO:0000313" key="2">
    <source>
        <dbReference type="EMBL" id="PON80339.1"/>
    </source>
</evidence>
<dbReference type="Proteomes" id="UP000237105">
    <property type="component" value="Unassembled WGS sequence"/>
</dbReference>
<dbReference type="OrthoDB" id="1718556at2759"/>
<dbReference type="SUPFAM" id="SSF50978">
    <property type="entry name" value="WD40 repeat-like"/>
    <property type="match status" value="1"/>
</dbReference>
<proteinExistence type="predicted"/>
<protein>
    <submittedName>
        <fullName evidence="2">Coatomer alpha subunit</fullName>
    </submittedName>
</protein>
<dbReference type="AlphaFoldDB" id="A0A2P5E472"/>
<name>A0A2P5E472_PARAD</name>
<dbReference type="InterPro" id="IPR006692">
    <property type="entry name" value="Beta-prop_COPA/B_2nd"/>
</dbReference>
<dbReference type="InterPro" id="IPR036322">
    <property type="entry name" value="WD40_repeat_dom_sf"/>
</dbReference>
<sequence length="529" mass="59932">MVVYDMPVLTLNSILSLTALHVGSWTRAWKAMTLTGHISPDVVLSSSEDGRILVWDLCKRTCVEKIRRENSSFSILASHPAMLNRFAAGHDSGILVFKLASERPVLSVSGDSMCRYFNTVSGFHFELSNFQNWRYSLINLVSPRQRHYWDYCPYFYQHAKALFRCGQGFLSTVLDKRTNQIFVKNLKNETVEKIALPILTDAIFYAGTRKLLCRAEDRAFILDLQNRIILRELQTCLVIKRVFWSNDMEFVAFLSKNSIVVASTELVHQCTLHETTHVKSGAWDDNDYCLPNGDSGIIKSIDLPLFISKVFGSIIRCSNVEGRAHDIEFDATEYVIKLFLLKKRYSQVMRMIRRSELCRHVVITYLQQKGFPAIALRLAKDGKTRLNLALESGDIQAAVTSAKELDDEKDHWCRLGVEAFRQDNDNVKFQFQNALYLGDKRDCVKILENAGELHLAYVTAAVHGLRETAKRLATELGENVPYLPSAGKSPSLLVPPRPIVCGGDWPLLSVLGGEHLQHGNVKHGLRKRL</sequence>
<comment type="caution">
    <text evidence="2">The sequence shown here is derived from an EMBL/GenBank/DDBJ whole genome shotgun (WGS) entry which is preliminary data.</text>
</comment>
<dbReference type="Pfam" id="PF04053">
    <property type="entry name" value="B-prop_COPA_B_2nd"/>
    <property type="match status" value="1"/>
</dbReference>
<dbReference type="EMBL" id="JXTB01000002">
    <property type="protein sequence ID" value="PON80339.1"/>
    <property type="molecule type" value="Genomic_DNA"/>
</dbReference>
<dbReference type="GO" id="GO:0006886">
    <property type="term" value="P:intracellular protein transport"/>
    <property type="evidence" value="ECO:0007669"/>
    <property type="project" value="InterPro"/>
</dbReference>
<feature type="domain" description="COPA/B second beta-propeller" evidence="1">
    <location>
        <begin position="173"/>
        <end position="313"/>
    </location>
</feature>
<reference evidence="3" key="1">
    <citation type="submission" date="2016-06" db="EMBL/GenBank/DDBJ databases">
        <title>Parallel loss of symbiosis genes in relatives of nitrogen-fixing non-legume Parasponia.</title>
        <authorList>
            <person name="Van Velzen R."/>
            <person name="Holmer R."/>
            <person name="Bu F."/>
            <person name="Rutten L."/>
            <person name="Van Zeijl A."/>
            <person name="Liu W."/>
            <person name="Santuari L."/>
            <person name="Cao Q."/>
            <person name="Sharma T."/>
            <person name="Shen D."/>
            <person name="Roswanjaya Y."/>
            <person name="Wardhani T."/>
            <person name="Kalhor M.S."/>
            <person name="Jansen J."/>
            <person name="Van den Hoogen J."/>
            <person name="Gungor B."/>
            <person name="Hartog M."/>
            <person name="Hontelez J."/>
            <person name="Verver J."/>
            <person name="Yang W.-C."/>
            <person name="Schijlen E."/>
            <person name="Repin R."/>
            <person name="Schilthuizen M."/>
            <person name="Schranz E."/>
            <person name="Heidstra R."/>
            <person name="Miyata K."/>
            <person name="Fedorova E."/>
            <person name="Kohlen W."/>
            <person name="Bisseling T."/>
            <person name="Smit S."/>
            <person name="Geurts R."/>
        </authorList>
    </citation>
    <scope>NUCLEOTIDE SEQUENCE [LARGE SCALE GENOMIC DNA]</scope>
    <source>
        <strain evidence="3">cv. WU1-14</strain>
    </source>
</reference>
<dbReference type="GO" id="GO:0016192">
    <property type="term" value="P:vesicle-mediated transport"/>
    <property type="evidence" value="ECO:0007669"/>
    <property type="project" value="InterPro"/>
</dbReference>
<keyword evidence="3" id="KW-1185">Reference proteome</keyword>
<gene>
    <name evidence="2" type="ORF">PanWU01x14_007890</name>
</gene>
<accession>A0A2P5E472</accession>
<dbReference type="STRING" id="3476.A0A2P5E472"/>
<dbReference type="Gene3D" id="2.130.10.10">
    <property type="entry name" value="YVTN repeat-like/Quinoprotein amine dehydrogenase"/>
    <property type="match status" value="1"/>
</dbReference>
<dbReference type="Gene3D" id="1.25.40.470">
    <property type="match status" value="2"/>
</dbReference>
<organism evidence="2 3">
    <name type="scientific">Parasponia andersonii</name>
    <name type="common">Sponia andersonii</name>
    <dbReference type="NCBI Taxonomy" id="3476"/>
    <lineage>
        <taxon>Eukaryota</taxon>
        <taxon>Viridiplantae</taxon>
        <taxon>Streptophyta</taxon>
        <taxon>Embryophyta</taxon>
        <taxon>Tracheophyta</taxon>
        <taxon>Spermatophyta</taxon>
        <taxon>Magnoliopsida</taxon>
        <taxon>eudicotyledons</taxon>
        <taxon>Gunneridae</taxon>
        <taxon>Pentapetalae</taxon>
        <taxon>rosids</taxon>
        <taxon>fabids</taxon>
        <taxon>Rosales</taxon>
        <taxon>Cannabaceae</taxon>
        <taxon>Parasponia</taxon>
    </lineage>
</organism>
<evidence type="ECO:0000313" key="3">
    <source>
        <dbReference type="Proteomes" id="UP000237105"/>
    </source>
</evidence>
<dbReference type="InterPro" id="IPR015943">
    <property type="entry name" value="WD40/YVTN_repeat-like_dom_sf"/>
</dbReference>
<dbReference type="GO" id="GO:0030117">
    <property type="term" value="C:membrane coat"/>
    <property type="evidence" value="ECO:0007669"/>
    <property type="project" value="InterPro"/>
</dbReference>
<dbReference type="GO" id="GO:0005198">
    <property type="term" value="F:structural molecule activity"/>
    <property type="evidence" value="ECO:0007669"/>
    <property type="project" value="InterPro"/>
</dbReference>
<evidence type="ECO:0000259" key="1">
    <source>
        <dbReference type="Pfam" id="PF04053"/>
    </source>
</evidence>